<evidence type="ECO:0000313" key="3">
    <source>
        <dbReference type="EMBL" id="RTQ45396.1"/>
    </source>
</evidence>
<dbReference type="RefSeq" id="WP_126695948.1">
    <property type="nucleotide sequence ID" value="NZ_RXOF01000020.1"/>
</dbReference>
<feature type="compositionally biased region" description="Basic and acidic residues" evidence="1">
    <location>
        <begin position="27"/>
        <end position="66"/>
    </location>
</feature>
<protein>
    <recommendedName>
        <fullName evidence="5">DUF4890 domain-containing protein</fullName>
    </recommendedName>
</protein>
<comment type="caution">
    <text evidence="3">The sequence shown here is derived from an EMBL/GenBank/DDBJ whole genome shotgun (WGS) entry which is preliminary data.</text>
</comment>
<organism evidence="3 4">
    <name type="scientific">Hymenobacter gummosus</name>
    <dbReference type="NCBI Taxonomy" id="1776032"/>
    <lineage>
        <taxon>Bacteria</taxon>
        <taxon>Pseudomonadati</taxon>
        <taxon>Bacteroidota</taxon>
        <taxon>Cytophagia</taxon>
        <taxon>Cytophagales</taxon>
        <taxon>Hymenobacteraceae</taxon>
        <taxon>Hymenobacter</taxon>
    </lineage>
</organism>
<feature type="compositionally biased region" description="Low complexity" evidence="1">
    <location>
        <begin position="90"/>
        <end position="102"/>
    </location>
</feature>
<feature type="region of interest" description="Disordered" evidence="1">
    <location>
        <begin position="24"/>
        <end position="66"/>
    </location>
</feature>
<keyword evidence="2" id="KW-0732">Signal</keyword>
<gene>
    <name evidence="3" type="ORF">EJV47_24970</name>
</gene>
<evidence type="ECO:0008006" key="5">
    <source>
        <dbReference type="Google" id="ProtNLM"/>
    </source>
</evidence>
<dbReference type="Proteomes" id="UP000282184">
    <property type="component" value="Unassembled WGS sequence"/>
</dbReference>
<feature type="compositionally biased region" description="Basic and acidic residues" evidence="1">
    <location>
        <begin position="137"/>
        <end position="167"/>
    </location>
</feature>
<feature type="signal peptide" evidence="2">
    <location>
        <begin position="1"/>
        <end position="19"/>
    </location>
</feature>
<accession>A0A3S0IJA3</accession>
<feature type="compositionally biased region" description="Basic and acidic residues" evidence="1">
    <location>
        <begin position="115"/>
        <end position="129"/>
    </location>
</feature>
<evidence type="ECO:0000256" key="1">
    <source>
        <dbReference type="SAM" id="MobiDB-lite"/>
    </source>
</evidence>
<keyword evidence="4" id="KW-1185">Reference proteome</keyword>
<sequence length="167" mass="19647">MKKQLFSLALILGLGASFAADSFAADFGKDKDKDRRELRQDDGRGRKDQAHKRDGRDQAQRQQQRLDRMAKELDLSKKQQEKVAKIFQEQQQQMQSLRGRQQGADRSQRLAQAKQIHERTDKQLKDVLSKKQYAQLEAKRQERLKQMEQRRGQRGPERRGDFRQGRS</sequence>
<reference evidence="3 4" key="1">
    <citation type="submission" date="2018-12" db="EMBL/GenBank/DDBJ databases">
        <title>Hymenobacter gummosus sp. nov., isolated from a spring.</title>
        <authorList>
            <person name="Nie L."/>
        </authorList>
    </citation>
    <scope>NUCLEOTIDE SEQUENCE [LARGE SCALE GENOMIC DNA]</scope>
    <source>
        <strain evidence="3 4">KCTC 52166</strain>
    </source>
</reference>
<evidence type="ECO:0000256" key="2">
    <source>
        <dbReference type="SAM" id="SignalP"/>
    </source>
</evidence>
<proteinExistence type="predicted"/>
<dbReference type="AlphaFoldDB" id="A0A3S0IJA3"/>
<dbReference type="OrthoDB" id="886248at2"/>
<dbReference type="EMBL" id="RXOF01000020">
    <property type="protein sequence ID" value="RTQ45396.1"/>
    <property type="molecule type" value="Genomic_DNA"/>
</dbReference>
<evidence type="ECO:0000313" key="4">
    <source>
        <dbReference type="Proteomes" id="UP000282184"/>
    </source>
</evidence>
<name>A0A3S0IJA3_9BACT</name>
<feature type="chain" id="PRO_5018723543" description="DUF4890 domain-containing protein" evidence="2">
    <location>
        <begin position="20"/>
        <end position="167"/>
    </location>
</feature>
<feature type="region of interest" description="Disordered" evidence="1">
    <location>
        <begin position="90"/>
        <end position="167"/>
    </location>
</feature>